<keyword evidence="2" id="KW-1185">Reference proteome</keyword>
<accession>A0A7X0AWR5</accession>
<dbReference type="InterPro" id="IPR029058">
    <property type="entry name" value="AB_hydrolase_fold"/>
</dbReference>
<protein>
    <recommendedName>
        <fullName evidence="3">Alpha/beta hydrolase</fullName>
    </recommendedName>
</protein>
<evidence type="ECO:0000313" key="1">
    <source>
        <dbReference type="EMBL" id="MBB6250089.1"/>
    </source>
</evidence>
<sequence length="83" mass="8293">MMVAGLMVGPAAVRAAEATGSAASAGSKGAPQTIQLFGASIKYYEAGRGPTLVLVHGLGSSAQGDWGKVMADLAKTHHVLALD</sequence>
<evidence type="ECO:0008006" key="3">
    <source>
        <dbReference type="Google" id="ProtNLM"/>
    </source>
</evidence>
<organism evidence="1 2">
    <name type="scientific">Nitrospirillum iridis</name>
    <dbReference type="NCBI Taxonomy" id="765888"/>
    <lineage>
        <taxon>Bacteria</taxon>
        <taxon>Pseudomonadati</taxon>
        <taxon>Pseudomonadota</taxon>
        <taxon>Alphaproteobacteria</taxon>
        <taxon>Rhodospirillales</taxon>
        <taxon>Azospirillaceae</taxon>
        <taxon>Nitrospirillum</taxon>
    </lineage>
</organism>
<comment type="caution">
    <text evidence="1">The sequence shown here is derived from an EMBL/GenBank/DDBJ whole genome shotgun (WGS) entry which is preliminary data.</text>
</comment>
<dbReference type="SUPFAM" id="SSF53474">
    <property type="entry name" value="alpha/beta-Hydrolases"/>
    <property type="match status" value="1"/>
</dbReference>
<reference evidence="1 2" key="1">
    <citation type="submission" date="2020-08" db="EMBL/GenBank/DDBJ databases">
        <title>Genomic Encyclopedia of Type Strains, Phase IV (KMG-IV): sequencing the most valuable type-strain genomes for metagenomic binning, comparative biology and taxonomic classification.</title>
        <authorList>
            <person name="Goeker M."/>
        </authorList>
    </citation>
    <scope>NUCLEOTIDE SEQUENCE [LARGE SCALE GENOMIC DNA]</scope>
    <source>
        <strain evidence="1 2">DSM 22198</strain>
    </source>
</reference>
<proteinExistence type="predicted"/>
<dbReference type="AlphaFoldDB" id="A0A7X0AWR5"/>
<name>A0A7X0AWR5_9PROT</name>
<gene>
    <name evidence="1" type="ORF">FHS74_000630</name>
</gene>
<dbReference type="Gene3D" id="3.40.50.1820">
    <property type="entry name" value="alpha/beta hydrolase"/>
    <property type="match status" value="1"/>
</dbReference>
<dbReference type="Proteomes" id="UP000539175">
    <property type="component" value="Unassembled WGS sequence"/>
</dbReference>
<dbReference type="EMBL" id="JACIIZ010000002">
    <property type="protein sequence ID" value="MBB6250089.1"/>
    <property type="molecule type" value="Genomic_DNA"/>
</dbReference>
<evidence type="ECO:0000313" key="2">
    <source>
        <dbReference type="Proteomes" id="UP000539175"/>
    </source>
</evidence>
<dbReference type="RefSeq" id="WP_211106075.1">
    <property type="nucleotide sequence ID" value="NZ_JACIIZ010000002.1"/>
</dbReference>